<comment type="function">
    <text evidence="12">Glycoprotein that plays an essential role in maintaining a well-balanced immune response by modulating complement activation. Acts as a soluble inhibitor of complement, where its binding to self markers such as glycan structures prevents complement activation and amplification on cell surfaces. Accelerates the decay of the complement alternative pathway (AP) C3 convertase C3bBb, thus preventing local formation of more C3b, the central player of the complement amplification loop. As a cofactor of the serine protease factor I, CFH also regulates proteolytic degradation of already-deposited C3b. In addition, mediates several cellular responses through interaction with specific receptors. For example, interacts with CR3/ITGAM receptor and thereby mediates the adhesion of human neutrophils to different pathogens. In turn, these pathogens are phagocytosed and destroyed.</text>
</comment>
<evidence type="ECO:0000256" key="16">
    <source>
        <dbReference type="SAM" id="SignalP"/>
    </source>
</evidence>
<evidence type="ECO:0000313" key="18">
    <source>
        <dbReference type="Ensembl" id="ENSOGAP00000001793.2"/>
    </source>
</evidence>
<dbReference type="FunFam" id="2.10.70.10:FF:000014">
    <property type="entry name" value="Membrane cofactor protein"/>
    <property type="match status" value="1"/>
</dbReference>
<evidence type="ECO:0000256" key="9">
    <source>
        <dbReference type="ARBA" id="ARBA00023157"/>
    </source>
</evidence>
<evidence type="ECO:0000259" key="17">
    <source>
        <dbReference type="PROSITE" id="PS50923"/>
    </source>
</evidence>
<dbReference type="InterPro" id="IPR051503">
    <property type="entry name" value="ComplSys_Reg/VirEntry_Med"/>
</dbReference>
<feature type="chain" id="PRO_5003544619" description="Complement factor H" evidence="16">
    <location>
        <begin position="22"/>
        <end position="1233"/>
    </location>
</feature>
<evidence type="ECO:0000256" key="10">
    <source>
        <dbReference type="ARBA" id="ARBA00023162"/>
    </source>
</evidence>
<keyword evidence="11" id="KW-0325">Glycoprotein</keyword>
<dbReference type="InParanoid" id="H0WJU6"/>
<comment type="subunit">
    <text evidence="13">Homodimer. Also forms homooligomers. Interacts with complement protein C3b; this interaction inhibits complement activation. Interacts with complement protein C3d. Interacts with CR3/ITGAM; this interaction mediates adhesion of neutrophils to pathogens leading to pathogen clearance.</text>
</comment>
<feature type="disulfide bond" evidence="15">
    <location>
        <begin position="994"/>
        <end position="1037"/>
    </location>
</feature>
<organism evidence="18 19">
    <name type="scientific">Otolemur garnettii</name>
    <name type="common">Small-eared galago</name>
    <name type="synonym">Garnett's greater bushbaby</name>
    <dbReference type="NCBI Taxonomy" id="30611"/>
    <lineage>
        <taxon>Eukaryota</taxon>
        <taxon>Metazoa</taxon>
        <taxon>Chordata</taxon>
        <taxon>Craniata</taxon>
        <taxon>Vertebrata</taxon>
        <taxon>Euteleostomi</taxon>
        <taxon>Mammalia</taxon>
        <taxon>Eutheria</taxon>
        <taxon>Euarchontoglires</taxon>
        <taxon>Primates</taxon>
        <taxon>Strepsirrhini</taxon>
        <taxon>Lorisiformes</taxon>
        <taxon>Galagidae</taxon>
        <taxon>Otolemur</taxon>
    </lineage>
</organism>
<dbReference type="eggNOG" id="ENOG502QVSB">
    <property type="taxonomic scope" value="Eukaryota"/>
</dbReference>
<feature type="disulfide bond" evidence="15">
    <location>
        <begin position="1114"/>
        <end position="1157"/>
    </location>
</feature>
<dbReference type="HOGENOM" id="CLU_003511_0_0_1"/>
<feature type="disulfide bond" evidence="15">
    <location>
        <begin position="116"/>
        <end position="143"/>
    </location>
</feature>
<keyword evidence="4" id="KW-0765">Sulfation</keyword>
<dbReference type="FunFam" id="2.10.70.10:FF:000054">
    <property type="entry name" value="Complement inhibitory factor H"/>
    <property type="match status" value="1"/>
</dbReference>
<dbReference type="SUPFAM" id="SSF57535">
    <property type="entry name" value="Complement control module/SCR domain"/>
    <property type="match status" value="19"/>
</dbReference>
<evidence type="ECO:0000256" key="14">
    <source>
        <dbReference type="ARBA" id="ARBA00073358"/>
    </source>
</evidence>
<feature type="domain" description="Sushi" evidence="17">
    <location>
        <begin position="85"/>
        <end position="145"/>
    </location>
</feature>
<dbReference type="InterPro" id="IPR000436">
    <property type="entry name" value="Sushi_SCR_CCP_dom"/>
</dbReference>
<name>H0WJU6_OTOGA</name>
<feature type="domain" description="Sushi" evidence="17">
    <location>
        <begin position="1112"/>
        <end position="1170"/>
    </location>
</feature>
<protein>
    <recommendedName>
        <fullName evidence="14">Complement factor H</fullName>
    </recommendedName>
</protein>
<feature type="domain" description="Sushi" evidence="17">
    <location>
        <begin position="210"/>
        <end position="266"/>
    </location>
</feature>
<evidence type="ECO:0000256" key="12">
    <source>
        <dbReference type="ARBA" id="ARBA00055185"/>
    </source>
</evidence>
<keyword evidence="19" id="KW-1185">Reference proteome</keyword>
<keyword evidence="6 16" id="KW-0732">Signal</keyword>
<dbReference type="STRING" id="30611.ENSOGAP00000001793"/>
<evidence type="ECO:0000313" key="19">
    <source>
        <dbReference type="Proteomes" id="UP000005225"/>
    </source>
</evidence>
<dbReference type="AlphaFoldDB" id="H0WJU6"/>
<dbReference type="EMBL" id="AAQR03188430">
    <property type="status" value="NOT_ANNOTATED_CDS"/>
    <property type="molecule type" value="Genomic_DNA"/>
</dbReference>
<dbReference type="OMA" id="DHHDNNT"/>
<feature type="domain" description="Sushi" evidence="17">
    <location>
        <begin position="448"/>
        <end position="507"/>
    </location>
</feature>
<feature type="domain" description="Sushi" evidence="17">
    <location>
        <begin position="628"/>
        <end position="686"/>
    </location>
</feature>
<feature type="domain" description="Sushi" evidence="17">
    <location>
        <begin position="567"/>
        <end position="625"/>
    </location>
</feature>
<feature type="domain" description="Sushi" evidence="17">
    <location>
        <begin position="806"/>
        <end position="863"/>
    </location>
</feature>
<sequence>FSILVYFTWGITISFCSIVDCKGPPPRRSLEILTGSWPDETYPDGTQAVYKCRPGYRTLGNIIMVCKNGEWVAIKTTSMHISLERPCGHPGDTPFGSFQLTVGNEFEYGAKVVYTCDEGFQMIGETDFRECEADGWSNDIPVCEVVKCLPVRDPKNGRLISSAKDPDQEYSYGQAVHFECNAGFKLDGPKEIHCSENGFWSAETPKCVEISCKPPEVRNGYALSNKNIYRENERFQYKCNQGFEYSARGDAVCTKVGWSSEPSCEEVSCNPPYIPNGIFSPVRIKHRTGDEIRYECKNGFQPATHVNTATCTSGGWSPPPRCTLKPCDFPQIKHGQLYDEGKYRPYFPVAIGKRFYYHCHHNFVTPSRHHWEYIHCTQEGWSPAKPCRRQCTFNYLENGQYPYYGRTYIEGESVRVSCNSGYSLPNGQTKLTCTETGWLPPPKCIRVQTCSEIEIENGFISESQVTYPLNKQTQYKCKPGYVTADGKTSGLITCLQNGWSEQPKCIKSCDKPAFTNARAKINRTWFKLNDVLDYECDERYENKHKATTGSIVCEYHGWSDTPTCYERECRLPTIDAHLVPNPKLDSYKIGDVVRFSCKPGFTRVGPDSVQCYHFEWSPNIPTCKEKVLSCGPPPQLNNGEAKGIKKTEYEHSEVVEYDCNPRFLMKGISKIQCVDGKWTTLPICVEDESTCGDIPELDDGYVQPSSPPYYHGYSVEFNCTETFTMVGHRSVTCRNGSWTQLPQCVATDQLKKCKRPKIIIEGNIQHKNEFKHNESIRYRCGEQYRHSVCVNGRWDPALRCTNVQIQLCPPPPQIPNAWNMTTTVNYQDGEKVSVLCQENYLIQGKEEILCKNGKWKNMPRCAEKIPCSQPPHIEHGTVYSSASSNEMEDTTEPKVYAHGKKLSYICEDGFRISEDNEITCYLGKWSSPPQCVGLPCGPPPSIDYAVVSPNLNSYQYGEEFTYKCSEGFGIDGPEFTRCLGGKWSQQPKCIKTDCSGVPRFDNAVPIGREKDSYRSGEQLTYECVADYQLDGPNTVTCIKRTWMGNITCKDISCVNPPTVENAKITTRQKSRYPNGERVHYECNEPFDMFGEVEVVCLNGTWTEPPQCKDSKGKCKTPPPIENGDITSFPLAVYAPYSTVEYQCQNLYQLQGNRRITCSNGQWSEPPKCLKPCVISEEIMEKYNITLKWRDRGKLYSRSGEEVEFTCKYGYHQATYNPFRTMCQDGKMIYPRCA</sequence>
<dbReference type="Ensembl" id="ENSOGAT00000002010.2">
    <property type="protein sequence ID" value="ENSOGAP00000001793.2"/>
    <property type="gene ID" value="ENSOGAG00000002008.2"/>
</dbReference>
<feature type="domain" description="Sushi" evidence="17">
    <location>
        <begin position="992"/>
        <end position="1050"/>
    </location>
</feature>
<feature type="signal peptide" evidence="16">
    <location>
        <begin position="1"/>
        <end position="21"/>
    </location>
</feature>
<evidence type="ECO:0000256" key="13">
    <source>
        <dbReference type="ARBA" id="ARBA00062308"/>
    </source>
</evidence>
<dbReference type="InterPro" id="IPR035976">
    <property type="entry name" value="Sushi/SCR/CCP_sf"/>
</dbReference>
<evidence type="ECO:0000256" key="3">
    <source>
        <dbReference type="ARBA" id="ARBA00022588"/>
    </source>
</evidence>
<accession>H0WJU6</accession>
<reference evidence="18" key="2">
    <citation type="submission" date="2025-08" db="UniProtKB">
        <authorList>
            <consortium name="Ensembl"/>
        </authorList>
    </citation>
    <scope>IDENTIFICATION</scope>
</reference>
<keyword evidence="3" id="KW-0399">Innate immunity</keyword>
<feature type="disulfide bond" evidence="15">
    <location>
        <begin position="630"/>
        <end position="673"/>
    </location>
</feature>
<dbReference type="GO" id="GO:0006957">
    <property type="term" value="P:complement activation, alternative pathway"/>
    <property type="evidence" value="ECO:0007669"/>
    <property type="project" value="UniProtKB-KW"/>
</dbReference>
<feature type="domain" description="Sushi" evidence="17">
    <location>
        <begin position="865"/>
        <end position="933"/>
    </location>
</feature>
<feature type="domain" description="Sushi" evidence="17">
    <location>
        <begin position="1051"/>
        <end position="1109"/>
    </location>
</feature>
<dbReference type="EMBL" id="AAQR03188428">
    <property type="status" value="NOT_ANNOTATED_CDS"/>
    <property type="molecule type" value="Genomic_DNA"/>
</dbReference>
<keyword evidence="5 15" id="KW-0768">Sushi</keyword>
<evidence type="ECO:0000256" key="4">
    <source>
        <dbReference type="ARBA" id="ARBA00022641"/>
    </source>
</evidence>
<dbReference type="FunFam" id="2.10.70.10:FF:000060">
    <property type="entry name" value="Complement inhibitory factor H"/>
    <property type="match status" value="1"/>
</dbReference>
<feature type="disulfide bond" evidence="15">
    <location>
        <begin position="180"/>
        <end position="207"/>
    </location>
</feature>
<feature type="domain" description="Sushi" evidence="17">
    <location>
        <begin position="19"/>
        <end position="80"/>
    </location>
</feature>
<evidence type="ECO:0000256" key="1">
    <source>
        <dbReference type="ARBA" id="ARBA00004613"/>
    </source>
</evidence>
<dbReference type="Proteomes" id="UP000005225">
    <property type="component" value="Unassembled WGS sequence"/>
</dbReference>
<evidence type="ECO:0000256" key="15">
    <source>
        <dbReference type="PROSITE-ProRule" id="PRU00302"/>
    </source>
</evidence>
<keyword evidence="7" id="KW-0677">Repeat</keyword>
<keyword evidence="10" id="KW-0179">Complement alternate pathway</keyword>
<dbReference type="Gene3D" id="2.10.70.10">
    <property type="entry name" value="Complement Module, domain 1"/>
    <property type="match status" value="20"/>
</dbReference>
<dbReference type="EMBL" id="AAQR03188431">
    <property type="status" value="NOT_ANNOTATED_CDS"/>
    <property type="molecule type" value="Genomic_DNA"/>
</dbReference>
<evidence type="ECO:0000256" key="5">
    <source>
        <dbReference type="ARBA" id="ARBA00022659"/>
    </source>
</evidence>
<keyword evidence="8" id="KW-0391">Immunity</keyword>
<dbReference type="FunCoup" id="H0WJU6">
    <property type="interactions" value="149"/>
</dbReference>
<evidence type="ECO:0000256" key="6">
    <source>
        <dbReference type="ARBA" id="ARBA00022729"/>
    </source>
</evidence>
<feature type="domain" description="Sushi" evidence="17">
    <location>
        <begin position="146"/>
        <end position="209"/>
    </location>
</feature>
<dbReference type="PANTHER" id="PTHR45785">
    <property type="entry name" value="COMPLEMENT FACTOR H-RELATED"/>
    <property type="match status" value="1"/>
</dbReference>
<reference evidence="18" key="3">
    <citation type="submission" date="2025-09" db="UniProtKB">
        <authorList>
            <consortium name="Ensembl"/>
        </authorList>
    </citation>
    <scope>IDENTIFICATION</scope>
</reference>
<feature type="domain" description="Sushi" evidence="17">
    <location>
        <begin position="934"/>
        <end position="991"/>
    </location>
</feature>
<keyword evidence="2" id="KW-0964">Secreted</keyword>
<dbReference type="PROSITE" id="PS50923">
    <property type="entry name" value="SUSHI"/>
    <property type="match status" value="17"/>
</dbReference>
<evidence type="ECO:0000256" key="11">
    <source>
        <dbReference type="ARBA" id="ARBA00023180"/>
    </source>
</evidence>
<evidence type="ECO:0000256" key="8">
    <source>
        <dbReference type="ARBA" id="ARBA00022859"/>
    </source>
</evidence>
<dbReference type="Pfam" id="PF00084">
    <property type="entry name" value="Sushi"/>
    <property type="match status" value="19"/>
</dbReference>
<evidence type="ECO:0000256" key="7">
    <source>
        <dbReference type="ARBA" id="ARBA00022737"/>
    </source>
</evidence>
<feature type="domain" description="Sushi" evidence="17">
    <location>
        <begin position="389"/>
        <end position="446"/>
    </location>
</feature>
<feature type="disulfide bond" evidence="15">
    <location>
        <begin position="1053"/>
        <end position="1096"/>
    </location>
</feature>
<dbReference type="FunFam" id="2.10.70.10:FF:000130">
    <property type="entry name" value="Complement factor H"/>
    <property type="match status" value="1"/>
</dbReference>
<dbReference type="CDD" id="cd00033">
    <property type="entry name" value="CCP"/>
    <property type="match status" value="16"/>
</dbReference>
<evidence type="ECO:0000256" key="2">
    <source>
        <dbReference type="ARBA" id="ARBA00022525"/>
    </source>
</evidence>
<feature type="domain" description="Sushi" evidence="17">
    <location>
        <begin position="689"/>
        <end position="746"/>
    </location>
</feature>
<reference evidence="19" key="1">
    <citation type="submission" date="2011-03" db="EMBL/GenBank/DDBJ databases">
        <title>Version 3 of the genome sequence of Otolemur garnettii (Bushbaby).</title>
        <authorList>
            <consortium name="The Broad Institute Genome Sequencing Platform"/>
            <person name="Di Palma F."/>
            <person name="Johnson J."/>
            <person name="Lander E.S."/>
            <person name="Lindblad-Toh K."/>
            <person name="Jaffe D.B."/>
            <person name="Gnerre S."/>
            <person name="MacCallum I."/>
            <person name="Przybylski D."/>
            <person name="Ribeiro F.J."/>
            <person name="Burton J.N."/>
            <person name="Walker B.J."/>
            <person name="Sharpe T."/>
            <person name="Hall G."/>
        </authorList>
    </citation>
    <scope>NUCLEOTIDE SEQUENCE [LARGE SCALE GENOMIC DNA]</scope>
</reference>
<comment type="caution">
    <text evidence="15">Lacks conserved residue(s) required for the propagation of feature annotation.</text>
</comment>
<keyword evidence="9 15" id="KW-1015">Disulfide bond</keyword>
<comment type="subcellular location">
    <subcellularLocation>
        <location evidence="1">Secreted</location>
    </subcellularLocation>
</comment>
<dbReference type="EMBL" id="AAQR03188429">
    <property type="status" value="NOT_ANNOTATED_CDS"/>
    <property type="molecule type" value="Genomic_DNA"/>
</dbReference>
<dbReference type="FunFam" id="2.10.70.10:FF:000026">
    <property type="entry name" value="Complement inhibitory factor H"/>
    <property type="match status" value="5"/>
</dbReference>
<dbReference type="PANTHER" id="PTHR45785:SF7">
    <property type="entry name" value="COMPLEMENT FACTOR H"/>
    <property type="match status" value="1"/>
</dbReference>
<feature type="domain" description="Sushi" evidence="17">
    <location>
        <begin position="267"/>
        <end position="324"/>
    </location>
</feature>
<dbReference type="SMART" id="SM00032">
    <property type="entry name" value="CCP"/>
    <property type="match status" value="20"/>
</dbReference>
<dbReference type="GeneTree" id="ENSGT00940000163274"/>
<dbReference type="GO" id="GO:0005576">
    <property type="term" value="C:extracellular region"/>
    <property type="evidence" value="ECO:0007669"/>
    <property type="project" value="UniProtKB-SubCell"/>
</dbReference>
<proteinExistence type="predicted"/>
<feature type="domain" description="Sushi" evidence="17">
    <location>
        <begin position="751"/>
        <end position="802"/>
    </location>
</feature>